<proteinExistence type="predicted"/>
<organism evidence="2">
    <name type="scientific">Rosellinia necatrix</name>
    <name type="common">White root-rot fungus</name>
    <dbReference type="NCBI Taxonomy" id="77044"/>
    <lineage>
        <taxon>Eukaryota</taxon>
        <taxon>Fungi</taxon>
        <taxon>Dikarya</taxon>
        <taxon>Ascomycota</taxon>
        <taxon>Pezizomycotina</taxon>
        <taxon>Sordariomycetes</taxon>
        <taxon>Xylariomycetidae</taxon>
        <taxon>Xylariales</taxon>
        <taxon>Xylariaceae</taxon>
        <taxon>Rosellinia</taxon>
    </lineage>
</organism>
<reference evidence="2" key="1">
    <citation type="submission" date="2016-03" db="EMBL/GenBank/DDBJ databases">
        <title>Draft genome sequence of Rosellinia necatrix.</title>
        <authorList>
            <person name="Kanematsu S."/>
        </authorList>
    </citation>
    <scope>NUCLEOTIDE SEQUENCE [LARGE SCALE GENOMIC DNA]</scope>
    <source>
        <strain evidence="2">W97</strain>
    </source>
</reference>
<sequence length="55" mass="6041">MQPGSAVKPEMRLQRDHTNGKEECSPLDSAHPRNAIEAVPLKGAPPNPIDRQEIL</sequence>
<evidence type="ECO:0000256" key="1">
    <source>
        <dbReference type="SAM" id="MobiDB-lite"/>
    </source>
</evidence>
<name>A0A1S8A606_ROSNE</name>
<feature type="compositionally biased region" description="Basic and acidic residues" evidence="1">
    <location>
        <begin position="9"/>
        <end position="24"/>
    </location>
</feature>
<evidence type="ECO:0000313" key="2">
    <source>
        <dbReference type="EMBL" id="GAW25325.1"/>
    </source>
</evidence>
<dbReference type="AlphaFoldDB" id="A0A1S8A606"/>
<protein>
    <submittedName>
        <fullName evidence="2">Uncharacterized protein</fullName>
    </submittedName>
</protein>
<keyword evidence="3" id="KW-1185">Reference proteome</keyword>
<evidence type="ECO:0000313" key="3">
    <source>
        <dbReference type="Proteomes" id="UP000054516"/>
    </source>
</evidence>
<dbReference type="Proteomes" id="UP000054516">
    <property type="component" value="Unassembled WGS sequence"/>
</dbReference>
<feature type="region of interest" description="Disordered" evidence="1">
    <location>
        <begin position="1"/>
        <end position="55"/>
    </location>
</feature>
<accession>A0A1S8A606</accession>
<gene>
    <name evidence="2" type="ORF">SAMD00023353_0403560</name>
</gene>
<dbReference type="EMBL" id="DF977449">
    <property type="protein sequence ID" value="GAW25325.1"/>
    <property type="molecule type" value="Genomic_DNA"/>
</dbReference>